<dbReference type="InterPro" id="IPR036761">
    <property type="entry name" value="TTHA0802/YceI-like_sf"/>
</dbReference>
<dbReference type="RefSeq" id="WP_135464480.1">
    <property type="nucleotide sequence ID" value="NZ_SRLC01000002.1"/>
</dbReference>
<dbReference type="PANTHER" id="PTHR34406">
    <property type="entry name" value="PROTEIN YCEI"/>
    <property type="match status" value="1"/>
</dbReference>
<accession>A0A4Z0PXI0</accession>
<dbReference type="Pfam" id="PF04264">
    <property type="entry name" value="YceI"/>
    <property type="match status" value="1"/>
</dbReference>
<dbReference type="InterPro" id="IPR007372">
    <property type="entry name" value="Lipid/polyisoprenoid-bd_YceI"/>
</dbReference>
<feature type="signal peptide" evidence="1">
    <location>
        <begin position="1"/>
        <end position="23"/>
    </location>
</feature>
<protein>
    <submittedName>
        <fullName evidence="3">YceI family protein</fullName>
    </submittedName>
</protein>
<evidence type="ECO:0000313" key="4">
    <source>
        <dbReference type="Proteomes" id="UP000297549"/>
    </source>
</evidence>
<keyword evidence="1" id="KW-0732">Signal</keyword>
<dbReference type="AlphaFoldDB" id="A0A4Z0PXI0"/>
<feature type="domain" description="Lipid/polyisoprenoid-binding YceI-like" evidence="2">
    <location>
        <begin position="25"/>
        <end position="177"/>
    </location>
</feature>
<proteinExistence type="predicted"/>
<dbReference type="Proteomes" id="UP000297549">
    <property type="component" value="Unassembled WGS sequence"/>
</dbReference>
<evidence type="ECO:0000313" key="3">
    <source>
        <dbReference type="EMBL" id="TGE21956.1"/>
    </source>
</evidence>
<dbReference type="SUPFAM" id="SSF101874">
    <property type="entry name" value="YceI-like"/>
    <property type="match status" value="1"/>
</dbReference>
<dbReference type="EMBL" id="SRLC01000002">
    <property type="protein sequence ID" value="TGE21956.1"/>
    <property type="molecule type" value="Genomic_DNA"/>
</dbReference>
<dbReference type="Gene3D" id="2.40.128.110">
    <property type="entry name" value="Lipid/polyisoprenoid-binding, YceI-like"/>
    <property type="match status" value="1"/>
</dbReference>
<organism evidence="3 4">
    <name type="scientific">Hymenobacter aquaticus</name>
    <dbReference type="NCBI Taxonomy" id="1867101"/>
    <lineage>
        <taxon>Bacteria</taxon>
        <taxon>Pseudomonadati</taxon>
        <taxon>Bacteroidota</taxon>
        <taxon>Cytophagia</taxon>
        <taxon>Cytophagales</taxon>
        <taxon>Hymenobacteraceae</taxon>
        <taxon>Hymenobacter</taxon>
    </lineage>
</organism>
<comment type="caution">
    <text evidence="3">The sequence shown here is derived from an EMBL/GenBank/DDBJ whole genome shotgun (WGS) entry which is preliminary data.</text>
</comment>
<sequence>MFFLRPVAAKAALLLAPVAGLLAGSWNLDPGYSIKFAGSQAEGTFTGLAGTVIYNPADLGSASMRVTVDAATIRTGNSLKDKHARGESWFDVAKYPKIYFQSTAFTRAGNGYAVRGELTLHGVKKPVTIPFQFSQQADKAVFTGQFRVNRKDFGINGNALGFTVGEVFEVTLRVPVSR</sequence>
<dbReference type="PANTHER" id="PTHR34406:SF1">
    <property type="entry name" value="PROTEIN YCEI"/>
    <property type="match status" value="1"/>
</dbReference>
<evidence type="ECO:0000259" key="2">
    <source>
        <dbReference type="SMART" id="SM00867"/>
    </source>
</evidence>
<reference evidence="3 4" key="1">
    <citation type="submission" date="2019-04" db="EMBL/GenBank/DDBJ databases">
        <authorList>
            <person name="Feng G."/>
            <person name="Zhang J."/>
            <person name="Zhu H."/>
        </authorList>
    </citation>
    <scope>NUCLEOTIDE SEQUENCE [LARGE SCALE GENOMIC DNA]</scope>
    <source>
        <strain evidence="3 4">JCM 31653</strain>
    </source>
</reference>
<gene>
    <name evidence="3" type="ORF">E5K00_17005</name>
</gene>
<evidence type="ECO:0000256" key="1">
    <source>
        <dbReference type="SAM" id="SignalP"/>
    </source>
</evidence>
<keyword evidence="4" id="KW-1185">Reference proteome</keyword>
<name>A0A4Z0PXI0_9BACT</name>
<dbReference type="OrthoDB" id="9811006at2"/>
<feature type="chain" id="PRO_5021478024" evidence="1">
    <location>
        <begin position="24"/>
        <end position="178"/>
    </location>
</feature>
<dbReference type="SMART" id="SM00867">
    <property type="entry name" value="YceI"/>
    <property type="match status" value="1"/>
</dbReference>